<name>A0ABR1KU12_9PEZI</name>
<dbReference type="EMBL" id="JBBPHU010000003">
    <property type="protein sequence ID" value="KAK7520521.1"/>
    <property type="molecule type" value="Genomic_DNA"/>
</dbReference>
<keyword evidence="3" id="KW-1185">Reference proteome</keyword>
<accession>A0ABR1KU12</accession>
<reference evidence="2 3" key="1">
    <citation type="submission" date="2024-04" db="EMBL/GenBank/DDBJ databases">
        <title>Phyllosticta paracitricarpa is synonymous to the EU quarantine fungus P. citricarpa based on phylogenomic analyses.</title>
        <authorList>
            <consortium name="Lawrence Berkeley National Laboratory"/>
            <person name="Van Ingen-Buijs V.A."/>
            <person name="Van Westerhoven A.C."/>
            <person name="Haridas S."/>
            <person name="Skiadas P."/>
            <person name="Martin F."/>
            <person name="Groenewald J.Z."/>
            <person name="Crous P.W."/>
            <person name="Seidl M.F."/>
        </authorList>
    </citation>
    <scope>NUCLEOTIDE SEQUENCE [LARGE SCALE GENOMIC DNA]</scope>
    <source>
        <strain evidence="2 3">CBS 123371</strain>
    </source>
</reference>
<keyword evidence="1" id="KW-1133">Transmembrane helix</keyword>
<keyword evidence="1" id="KW-0472">Membrane</keyword>
<evidence type="ECO:0000313" key="2">
    <source>
        <dbReference type="EMBL" id="KAK7520521.1"/>
    </source>
</evidence>
<feature type="transmembrane region" description="Helical" evidence="1">
    <location>
        <begin position="12"/>
        <end position="28"/>
    </location>
</feature>
<evidence type="ECO:0000313" key="3">
    <source>
        <dbReference type="Proteomes" id="UP001363622"/>
    </source>
</evidence>
<gene>
    <name evidence="2" type="ORF">IWZ03DRAFT_140319</name>
</gene>
<sequence length="79" mass="9006">MAHVVWNVGQGLGFRVFSLFVTTCLAYFGRPPLFLKYDIPNFFCFLLTAGRILCFQSKTGSRLFDRMVFGTAIGFIRRA</sequence>
<evidence type="ECO:0008006" key="4">
    <source>
        <dbReference type="Google" id="ProtNLM"/>
    </source>
</evidence>
<organism evidence="2 3">
    <name type="scientific">Phyllosticta citriasiana</name>
    <dbReference type="NCBI Taxonomy" id="595635"/>
    <lineage>
        <taxon>Eukaryota</taxon>
        <taxon>Fungi</taxon>
        <taxon>Dikarya</taxon>
        <taxon>Ascomycota</taxon>
        <taxon>Pezizomycotina</taxon>
        <taxon>Dothideomycetes</taxon>
        <taxon>Dothideomycetes incertae sedis</taxon>
        <taxon>Botryosphaeriales</taxon>
        <taxon>Phyllostictaceae</taxon>
        <taxon>Phyllosticta</taxon>
    </lineage>
</organism>
<dbReference type="Proteomes" id="UP001363622">
    <property type="component" value="Unassembled WGS sequence"/>
</dbReference>
<comment type="caution">
    <text evidence="2">The sequence shown here is derived from an EMBL/GenBank/DDBJ whole genome shotgun (WGS) entry which is preliminary data.</text>
</comment>
<protein>
    <recommendedName>
        <fullName evidence="4">Secreted protein</fullName>
    </recommendedName>
</protein>
<keyword evidence="1" id="KW-0812">Transmembrane</keyword>
<proteinExistence type="predicted"/>
<evidence type="ECO:0000256" key="1">
    <source>
        <dbReference type="SAM" id="Phobius"/>
    </source>
</evidence>